<evidence type="ECO:0000313" key="2">
    <source>
        <dbReference type="Proteomes" id="UP000237749"/>
    </source>
</evidence>
<sequence length="132" mass="15739">MTSIYYQANRNYPLTQSEQEKINQILKECEENYPFPERGETLCQYSYDLAEPTCIFSGAVKLPYPCDDSDDMNDEIVEMQTEALFFFIEWLTSLRRVIPDAIWEASLEDVEFIWDEENGYRLMTNEEYEDYC</sequence>
<organism evidence="1 2">
    <name type="scientific">Lacrimispora xylanisolvens</name>
    <dbReference type="NCBI Taxonomy" id="384636"/>
    <lineage>
        <taxon>Bacteria</taxon>
        <taxon>Bacillati</taxon>
        <taxon>Bacillota</taxon>
        <taxon>Clostridia</taxon>
        <taxon>Lachnospirales</taxon>
        <taxon>Lachnospiraceae</taxon>
        <taxon>Lacrimispora</taxon>
    </lineage>
</organism>
<evidence type="ECO:0000313" key="1">
    <source>
        <dbReference type="EMBL" id="PPK79959.1"/>
    </source>
</evidence>
<comment type="caution">
    <text evidence="1">The sequence shown here is derived from an EMBL/GenBank/DDBJ whole genome shotgun (WGS) entry which is preliminary data.</text>
</comment>
<proteinExistence type="predicted"/>
<dbReference type="EMBL" id="PTJA01000008">
    <property type="protein sequence ID" value="PPK79959.1"/>
    <property type="molecule type" value="Genomic_DNA"/>
</dbReference>
<dbReference type="Proteomes" id="UP000237749">
    <property type="component" value="Unassembled WGS sequence"/>
</dbReference>
<dbReference type="AlphaFoldDB" id="A0A2S6HQR5"/>
<dbReference type="RefSeq" id="WP_104437851.1">
    <property type="nucleotide sequence ID" value="NZ_PTJA01000008.1"/>
</dbReference>
<dbReference type="OrthoDB" id="3871620at2"/>
<protein>
    <submittedName>
        <fullName evidence="1">Uncharacterized protein</fullName>
    </submittedName>
</protein>
<name>A0A2S6HQR5_9FIRM</name>
<gene>
    <name evidence="1" type="ORF">BXY41_108184</name>
</gene>
<accession>A0A2S6HQR5</accession>
<reference evidence="1 2" key="1">
    <citation type="submission" date="2018-02" db="EMBL/GenBank/DDBJ databases">
        <title>Genomic Encyclopedia of Archaeal and Bacterial Type Strains, Phase II (KMG-II): from individual species to whole genera.</title>
        <authorList>
            <person name="Goeker M."/>
        </authorList>
    </citation>
    <scope>NUCLEOTIDE SEQUENCE [LARGE SCALE GENOMIC DNA]</scope>
    <source>
        <strain evidence="1 2">DSM 3808</strain>
    </source>
</reference>
<keyword evidence="2" id="KW-1185">Reference proteome</keyword>